<dbReference type="Proteomes" id="UP000581206">
    <property type="component" value="Unassembled WGS sequence"/>
</dbReference>
<dbReference type="RefSeq" id="WP_168629649.1">
    <property type="nucleotide sequence ID" value="NZ_BONL01000004.1"/>
</dbReference>
<keyword evidence="2" id="KW-1133">Transmembrane helix</keyword>
<dbReference type="InterPro" id="IPR019277">
    <property type="entry name" value="DUF2304"/>
</dbReference>
<organism evidence="3 4">
    <name type="scientific">Cellulomonas denverensis</name>
    <dbReference type="NCBI Taxonomy" id="264297"/>
    <lineage>
        <taxon>Bacteria</taxon>
        <taxon>Bacillati</taxon>
        <taxon>Actinomycetota</taxon>
        <taxon>Actinomycetes</taxon>
        <taxon>Micrococcales</taxon>
        <taxon>Cellulomonadaceae</taxon>
        <taxon>Cellulomonas</taxon>
    </lineage>
</organism>
<keyword evidence="4" id="KW-1185">Reference proteome</keyword>
<keyword evidence="2" id="KW-0472">Membrane</keyword>
<accession>A0A7X6QYV4</accession>
<evidence type="ECO:0000256" key="1">
    <source>
        <dbReference type="SAM" id="MobiDB-lite"/>
    </source>
</evidence>
<gene>
    <name evidence="3" type="ORF">HGA03_07555</name>
</gene>
<sequence length="143" mass="15584">MMTGYWFALGACLLLLVFLVVLMRTRRIREKYALIWVALTAGVCIVGAFPSAVAWLARLVGVQTPSNLLFAFALVLLLLVCIQLSVEMTTMEEEARTLTEEVALLRFDLERLAAGSPRQGRGSHPPVTGPTPVVPAQAQDGTE</sequence>
<protein>
    <submittedName>
        <fullName evidence="3">DUF2304 domain-containing protein</fullName>
    </submittedName>
</protein>
<evidence type="ECO:0000313" key="3">
    <source>
        <dbReference type="EMBL" id="NKY22523.1"/>
    </source>
</evidence>
<name>A0A7X6QYV4_9CELL</name>
<evidence type="ECO:0000313" key="4">
    <source>
        <dbReference type="Proteomes" id="UP000581206"/>
    </source>
</evidence>
<evidence type="ECO:0000256" key="2">
    <source>
        <dbReference type="SAM" id="Phobius"/>
    </source>
</evidence>
<dbReference type="Pfam" id="PF10066">
    <property type="entry name" value="DUF2304"/>
    <property type="match status" value="1"/>
</dbReference>
<proteinExistence type="predicted"/>
<feature type="region of interest" description="Disordered" evidence="1">
    <location>
        <begin position="115"/>
        <end position="143"/>
    </location>
</feature>
<feature type="transmembrane region" description="Helical" evidence="2">
    <location>
        <begin position="6"/>
        <end position="22"/>
    </location>
</feature>
<feature type="transmembrane region" description="Helical" evidence="2">
    <location>
        <begin position="68"/>
        <end position="86"/>
    </location>
</feature>
<dbReference type="EMBL" id="JAAXOX010000003">
    <property type="protein sequence ID" value="NKY22523.1"/>
    <property type="molecule type" value="Genomic_DNA"/>
</dbReference>
<comment type="caution">
    <text evidence="3">The sequence shown here is derived from an EMBL/GenBank/DDBJ whole genome shotgun (WGS) entry which is preliminary data.</text>
</comment>
<feature type="transmembrane region" description="Helical" evidence="2">
    <location>
        <begin position="34"/>
        <end position="56"/>
    </location>
</feature>
<keyword evidence="2" id="KW-0812">Transmembrane</keyword>
<reference evidence="3 4" key="1">
    <citation type="submission" date="2020-04" db="EMBL/GenBank/DDBJ databases">
        <title>MicrobeNet Type strains.</title>
        <authorList>
            <person name="Nicholson A.C."/>
        </authorList>
    </citation>
    <scope>NUCLEOTIDE SEQUENCE [LARGE SCALE GENOMIC DNA]</scope>
    <source>
        <strain evidence="3 4">ATCC BAA-788</strain>
    </source>
</reference>
<dbReference type="AlphaFoldDB" id="A0A7X6QYV4"/>